<keyword evidence="3" id="KW-1185">Reference proteome</keyword>
<evidence type="ECO:0000313" key="3">
    <source>
        <dbReference type="Proteomes" id="UP000196027"/>
    </source>
</evidence>
<protein>
    <submittedName>
        <fullName evidence="2">Anti-anti-sigma regulatory factor</fullName>
    </submittedName>
</protein>
<dbReference type="SUPFAM" id="SSF52091">
    <property type="entry name" value="SpoIIaa-like"/>
    <property type="match status" value="1"/>
</dbReference>
<accession>A0A1Y0I8W4</accession>
<dbReference type="EMBL" id="CP021425">
    <property type="protein sequence ID" value="ARU56938.1"/>
    <property type="molecule type" value="Genomic_DNA"/>
</dbReference>
<dbReference type="InterPro" id="IPR036513">
    <property type="entry name" value="STAS_dom_sf"/>
</dbReference>
<organism evidence="2 3">
    <name type="scientific">Oleiphilus messinensis</name>
    <dbReference type="NCBI Taxonomy" id="141451"/>
    <lineage>
        <taxon>Bacteria</taxon>
        <taxon>Pseudomonadati</taxon>
        <taxon>Pseudomonadota</taxon>
        <taxon>Gammaproteobacteria</taxon>
        <taxon>Oceanospirillales</taxon>
        <taxon>Oleiphilaceae</taxon>
        <taxon>Oleiphilus</taxon>
    </lineage>
</organism>
<name>A0A1Y0I8W4_9GAMM</name>
<evidence type="ECO:0000313" key="2">
    <source>
        <dbReference type="EMBL" id="ARU56938.1"/>
    </source>
</evidence>
<dbReference type="InterPro" id="IPR014557">
    <property type="entry name" value="UCP029548_STAS-type"/>
</dbReference>
<dbReference type="OrthoDB" id="8685730at2"/>
<dbReference type="PANTHER" id="PTHR33495">
    <property type="entry name" value="ANTI-SIGMA FACTOR ANTAGONIST TM_1081-RELATED-RELATED"/>
    <property type="match status" value="1"/>
</dbReference>
<dbReference type="PIRSF" id="PIRSF029548">
    <property type="entry name" value="UCP029548"/>
    <property type="match status" value="1"/>
</dbReference>
<proteinExistence type="predicted"/>
<evidence type="ECO:0000259" key="1">
    <source>
        <dbReference type="PROSITE" id="PS50801"/>
    </source>
</evidence>
<dbReference type="Gene3D" id="3.30.750.24">
    <property type="entry name" value="STAS domain"/>
    <property type="match status" value="1"/>
</dbReference>
<dbReference type="CDD" id="cd07043">
    <property type="entry name" value="STAS_anti-anti-sigma_factors"/>
    <property type="match status" value="1"/>
</dbReference>
<dbReference type="KEGG" id="ome:OLMES_2893"/>
<sequence>MPSFKILQAEVQGIYVLKFIGEIRLNLCSTLDKIIEGMVSNPDFKTVVVDLTETSIVDSTTLGLLAKIAVAAKDRSNFMPTLLTTNPDVTKIVESMGFDRIFFILTESASDIQTLQEIPVSGASEAEAKEQVLEAHRVLMKMNKRNWDEFKDLVKALEGEAEI</sequence>
<dbReference type="RefSeq" id="WP_087461888.1">
    <property type="nucleotide sequence ID" value="NZ_CP021425.1"/>
</dbReference>
<dbReference type="PROSITE" id="PS50801">
    <property type="entry name" value="STAS"/>
    <property type="match status" value="1"/>
</dbReference>
<reference evidence="2 3" key="1">
    <citation type="submission" date="2017-05" db="EMBL/GenBank/DDBJ databases">
        <title>Genomic insights into alkan degradation activity of Oleiphilus messinensis.</title>
        <authorList>
            <person name="Kozyavkin S.A."/>
            <person name="Slesarev A.I."/>
            <person name="Golyshin P.N."/>
            <person name="Korzhenkov A."/>
            <person name="Golyshina O.N."/>
            <person name="Toshchakov S.V."/>
        </authorList>
    </citation>
    <scope>NUCLEOTIDE SEQUENCE [LARGE SCALE GENOMIC DNA]</scope>
    <source>
        <strain evidence="2 3">ME102</strain>
    </source>
</reference>
<dbReference type="Proteomes" id="UP000196027">
    <property type="component" value="Chromosome"/>
</dbReference>
<dbReference type="GO" id="GO:0043856">
    <property type="term" value="F:anti-sigma factor antagonist activity"/>
    <property type="evidence" value="ECO:0007669"/>
    <property type="project" value="TreeGrafter"/>
</dbReference>
<feature type="domain" description="STAS" evidence="1">
    <location>
        <begin position="4"/>
        <end position="98"/>
    </location>
</feature>
<dbReference type="InterPro" id="IPR002645">
    <property type="entry name" value="STAS_dom"/>
</dbReference>
<dbReference type="Pfam" id="PF01740">
    <property type="entry name" value="STAS"/>
    <property type="match status" value="1"/>
</dbReference>
<dbReference type="PANTHER" id="PTHR33495:SF2">
    <property type="entry name" value="ANTI-SIGMA FACTOR ANTAGONIST TM_1081-RELATED"/>
    <property type="match status" value="1"/>
</dbReference>
<dbReference type="AlphaFoldDB" id="A0A1Y0I8W4"/>
<gene>
    <name evidence="2" type="ORF">OLMES_2893</name>
</gene>